<dbReference type="PRINTS" id="PR00838">
    <property type="entry name" value="V5ALLERGEN"/>
</dbReference>
<evidence type="ECO:0000256" key="4">
    <source>
        <dbReference type="SAM" id="SignalP"/>
    </source>
</evidence>
<dbReference type="SUPFAM" id="SSF55797">
    <property type="entry name" value="PR-1-like"/>
    <property type="match status" value="1"/>
</dbReference>
<reference evidence="7" key="1">
    <citation type="journal article" date="2023" name="Mol. Biol. Evol.">
        <title>Third-Generation Sequencing Reveals the Adaptive Role of the Epigenome in Three Deep-Sea Polychaetes.</title>
        <authorList>
            <person name="Perez M."/>
            <person name="Aroh O."/>
            <person name="Sun Y."/>
            <person name="Lan Y."/>
            <person name="Juniper S.K."/>
            <person name="Young C.R."/>
            <person name="Angers B."/>
            <person name="Qian P.Y."/>
        </authorList>
    </citation>
    <scope>NUCLEOTIDE SEQUENCE</scope>
    <source>
        <strain evidence="7">R07B-5</strain>
    </source>
</reference>
<comment type="caution">
    <text evidence="3">Lacks conserved residue(s) required for the propagation of feature annotation.</text>
</comment>
<protein>
    <submittedName>
        <fullName evidence="7">Uncharacterized protein</fullName>
    </submittedName>
</protein>
<keyword evidence="2" id="KW-1015">Disulfide bond</keyword>
<dbReference type="PROSITE" id="PS01010">
    <property type="entry name" value="CRISP_2"/>
    <property type="match status" value="1"/>
</dbReference>
<organism evidence="7 8">
    <name type="scientific">Ridgeia piscesae</name>
    <name type="common">Tubeworm</name>
    <dbReference type="NCBI Taxonomy" id="27915"/>
    <lineage>
        <taxon>Eukaryota</taxon>
        <taxon>Metazoa</taxon>
        <taxon>Spiralia</taxon>
        <taxon>Lophotrochozoa</taxon>
        <taxon>Annelida</taxon>
        <taxon>Polychaeta</taxon>
        <taxon>Sedentaria</taxon>
        <taxon>Canalipalpata</taxon>
        <taxon>Sabellida</taxon>
        <taxon>Siboglinidae</taxon>
        <taxon>Ridgeia</taxon>
    </lineage>
</organism>
<dbReference type="CDD" id="cd05380">
    <property type="entry name" value="CAP_euk"/>
    <property type="match status" value="1"/>
</dbReference>
<feature type="chain" id="PRO_5042215276" evidence="4">
    <location>
        <begin position="19"/>
        <end position="414"/>
    </location>
</feature>
<evidence type="ECO:0000256" key="2">
    <source>
        <dbReference type="ARBA" id="ARBA00023157"/>
    </source>
</evidence>
<dbReference type="InterPro" id="IPR036943">
    <property type="entry name" value="FN_type2_sf"/>
</dbReference>
<dbReference type="PROSITE" id="PS01009">
    <property type="entry name" value="CRISP_1"/>
    <property type="match status" value="1"/>
</dbReference>
<dbReference type="InterPro" id="IPR014044">
    <property type="entry name" value="CAP_dom"/>
</dbReference>
<keyword evidence="4" id="KW-0732">Signal</keyword>
<accession>A0AAD9JXS1</accession>
<dbReference type="PRINTS" id="PR00837">
    <property type="entry name" value="V5TPXLIKE"/>
</dbReference>
<evidence type="ECO:0000259" key="5">
    <source>
        <dbReference type="PROSITE" id="PS51092"/>
    </source>
</evidence>
<dbReference type="Pfam" id="PF00040">
    <property type="entry name" value="fn2"/>
    <property type="match status" value="1"/>
</dbReference>
<evidence type="ECO:0000313" key="8">
    <source>
        <dbReference type="Proteomes" id="UP001209878"/>
    </source>
</evidence>
<dbReference type="SMART" id="SM00198">
    <property type="entry name" value="SCP"/>
    <property type="match status" value="1"/>
</dbReference>
<evidence type="ECO:0000313" key="7">
    <source>
        <dbReference type="EMBL" id="KAK2160994.1"/>
    </source>
</evidence>
<evidence type="ECO:0000256" key="1">
    <source>
        <dbReference type="ARBA" id="ARBA00022737"/>
    </source>
</evidence>
<dbReference type="SMART" id="SM00059">
    <property type="entry name" value="FN2"/>
    <property type="match status" value="1"/>
</dbReference>
<dbReference type="Gene3D" id="2.10.10.10">
    <property type="entry name" value="Fibronectin, type II, collagen-binding"/>
    <property type="match status" value="1"/>
</dbReference>
<gene>
    <name evidence="7" type="ORF">NP493_1614g00011</name>
</gene>
<dbReference type="InterPro" id="IPR003582">
    <property type="entry name" value="ShKT_dom"/>
</dbReference>
<comment type="caution">
    <text evidence="7">The sequence shown here is derived from an EMBL/GenBank/DDBJ whole genome shotgun (WGS) entry which is preliminary data.</text>
</comment>
<dbReference type="GO" id="GO:0005576">
    <property type="term" value="C:extracellular region"/>
    <property type="evidence" value="ECO:0007669"/>
    <property type="project" value="InterPro"/>
</dbReference>
<evidence type="ECO:0000256" key="3">
    <source>
        <dbReference type="PROSITE-ProRule" id="PRU00479"/>
    </source>
</evidence>
<dbReference type="EMBL" id="JAODUO010001611">
    <property type="protein sequence ID" value="KAK2160994.1"/>
    <property type="molecule type" value="Genomic_DNA"/>
</dbReference>
<feature type="domain" description="Fibronectin type-II" evidence="5">
    <location>
        <begin position="281"/>
        <end position="323"/>
    </location>
</feature>
<dbReference type="PROSITE" id="PS51670">
    <property type="entry name" value="SHKT"/>
    <property type="match status" value="1"/>
</dbReference>
<keyword evidence="1" id="KW-0677">Repeat</keyword>
<proteinExistence type="predicted"/>
<feature type="signal peptide" evidence="4">
    <location>
        <begin position="1"/>
        <end position="18"/>
    </location>
</feature>
<evidence type="ECO:0000259" key="6">
    <source>
        <dbReference type="PROSITE" id="PS51670"/>
    </source>
</evidence>
<dbReference type="Pfam" id="PF00188">
    <property type="entry name" value="CAP"/>
    <property type="match status" value="1"/>
</dbReference>
<dbReference type="SUPFAM" id="SSF57440">
    <property type="entry name" value="Kringle-like"/>
    <property type="match status" value="1"/>
</dbReference>
<dbReference type="InterPro" id="IPR013806">
    <property type="entry name" value="Kringle-like"/>
</dbReference>
<dbReference type="AlphaFoldDB" id="A0AAD9JXS1"/>
<dbReference type="PROSITE" id="PS51092">
    <property type="entry name" value="FN2_2"/>
    <property type="match status" value="1"/>
</dbReference>
<dbReference type="InterPro" id="IPR018244">
    <property type="entry name" value="Allrgn_V5/Tpx1_CS"/>
</dbReference>
<dbReference type="Gene3D" id="3.40.33.10">
    <property type="entry name" value="CAP"/>
    <property type="match status" value="1"/>
</dbReference>
<dbReference type="InterPro" id="IPR001283">
    <property type="entry name" value="CRISP-related"/>
</dbReference>
<dbReference type="Proteomes" id="UP001209878">
    <property type="component" value="Unassembled WGS sequence"/>
</dbReference>
<dbReference type="InterPro" id="IPR000562">
    <property type="entry name" value="FN_type2_dom"/>
</dbReference>
<sequence length="414" mass="45178">MLFKSVFALVLLATVVSGRTLTLKELLKKAINSFHDPNDVSDPNGVPVTAVKEATGLAQSIDDISIGKSLENSVEPQTKVQQLSSRALVNAAAGEIIEQIVAKGAMKRLIVSLHNELRADVKPPATDMEKMVWDEDLAAYAADWAACGANFFKHRTGANKVKNYGENLYISMSTSSDPADLIEETENGLNAWWNEKDEYSYDSNSCETGKQCGHYTQMAWAESNKVGCGYALNCPVGNSTKYTRSFYLVCNYSPPGNWVGHKPYTAKPSVGPVVTTFGGTAKGAKCLFPFEYEGESHSECFEVFPGEMPWCKTDNGKWGYCAPEGTEPCKDTTRACPSYTKYLQGCPSETHEPRYLNFMKQRCSATCGYCKCPGITTCQNGGQMDRCACKCEGAWIGGDCGGSYLRLAPRTSTC</sequence>
<dbReference type="InterPro" id="IPR002413">
    <property type="entry name" value="V5_allergen-like"/>
</dbReference>
<name>A0AAD9JXS1_RIDPI</name>
<dbReference type="PANTHER" id="PTHR10334">
    <property type="entry name" value="CYSTEINE-RICH SECRETORY PROTEIN-RELATED"/>
    <property type="match status" value="1"/>
</dbReference>
<dbReference type="InterPro" id="IPR035940">
    <property type="entry name" value="CAP_sf"/>
</dbReference>
<keyword evidence="8" id="KW-1185">Reference proteome</keyword>
<feature type="domain" description="ShKT" evidence="6">
    <location>
        <begin position="329"/>
        <end position="372"/>
    </location>
</feature>